<organism evidence="5 6">
    <name type="scientific">Pseudorhodobacter antarcticus</name>
    <dbReference type="NCBI Taxonomy" id="1077947"/>
    <lineage>
        <taxon>Bacteria</taxon>
        <taxon>Pseudomonadati</taxon>
        <taxon>Pseudomonadota</taxon>
        <taxon>Alphaproteobacteria</taxon>
        <taxon>Rhodobacterales</taxon>
        <taxon>Paracoccaceae</taxon>
        <taxon>Pseudorhodobacter</taxon>
    </lineage>
</organism>
<evidence type="ECO:0000256" key="2">
    <source>
        <dbReference type="ARBA" id="ARBA00022827"/>
    </source>
</evidence>
<keyword evidence="6" id="KW-1185">Reference proteome</keyword>
<dbReference type="InterPro" id="IPR016167">
    <property type="entry name" value="FAD-bd_PCMH_sub1"/>
</dbReference>
<dbReference type="InterPro" id="IPR002346">
    <property type="entry name" value="Mopterin_DH_FAD-bd"/>
</dbReference>
<keyword evidence="3" id="KW-0560">Oxidoreductase</keyword>
<dbReference type="InterPro" id="IPR016166">
    <property type="entry name" value="FAD-bd_PCMH"/>
</dbReference>
<dbReference type="Pfam" id="PF03450">
    <property type="entry name" value="CO_deh_flav_C"/>
    <property type="match status" value="1"/>
</dbReference>
<dbReference type="RefSeq" id="WP_050521251.1">
    <property type="nucleotide sequence ID" value="NZ_FOCO01000039.1"/>
</dbReference>
<evidence type="ECO:0000259" key="4">
    <source>
        <dbReference type="PROSITE" id="PS51387"/>
    </source>
</evidence>
<dbReference type="PROSITE" id="PS51387">
    <property type="entry name" value="FAD_PCMH"/>
    <property type="match status" value="1"/>
</dbReference>
<dbReference type="InterPro" id="IPR005107">
    <property type="entry name" value="CO_DH_flav_C"/>
</dbReference>
<dbReference type="Gene3D" id="3.30.43.10">
    <property type="entry name" value="Uridine Diphospho-n-acetylenolpyruvylglucosamine Reductase, domain 2"/>
    <property type="match status" value="1"/>
</dbReference>
<evidence type="ECO:0000313" key="5">
    <source>
        <dbReference type="EMBL" id="SEO01223.1"/>
    </source>
</evidence>
<evidence type="ECO:0000256" key="3">
    <source>
        <dbReference type="ARBA" id="ARBA00023002"/>
    </source>
</evidence>
<dbReference type="SMART" id="SM01092">
    <property type="entry name" value="CO_deh_flav_C"/>
    <property type="match status" value="1"/>
</dbReference>
<dbReference type="SUPFAM" id="SSF56176">
    <property type="entry name" value="FAD-binding/transporter-associated domain-like"/>
    <property type="match status" value="1"/>
</dbReference>
<protein>
    <submittedName>
        <fullName evidence="5">CO or xanthine dehydrogenase, FAD-binding subunit</fullName>
    </submittedName>
</protein>
<name>A0A1H8L7Y4_9RHOB</name>
<dbReference type="GO" id="GO:0071949">
    <property type="term" value="F:FAD binding"/>
    <property type="evidence" value="ECO:0007669"/>
    <property type="project" value="InterPro"/>
</dbReference>
<dbReference type="Gene3D" id="3.30.465.10">
    <property type="match status" value="1"/>
</dbReference>
<dbReference type="AlphaFoldDB" id="A0A1H8L7Y4"/>
<accession>A0A1H8L7Y4</accession>
<dbReference type="Proteomes" id="UP000183002">
    <property type="component" value="Unassembled WGS sequence"/>
</dbReference>
<dbReference type="InterPro" id="IPR016169">
    <property type="entry name" value="FAD-bd_PCMH_sub2"/>
</dbReference>
<dbReference type="PANTHER" id="PTHR42659">
    <property type="entry name" value="XANTHINE DEHYDROGENASE SUBUNIT C-RELATED"/>
    <property type="match status" value="1"/>
</dbReference>
<dbReference type="GO" id="GO:0016491">
    <property type="term" value="F:oxidoreductase activity"/>
    <property type="evidence" value="ECO:0007669"/>
    <property type="project" value="UniProtKB-KW"/>
</dbReference>
<dbReference type="InterPro" id="IPR036683">
    <property type="entry name" value="CO_DH_flav_C_dom_sf"/>
</dbReference>
<dbReference type="Gene3D" id="3.30.390.50">
    <property type="entry name" value="CO dehydrogenase flavoprotein, C-terminal domain"/>
    <property type="match status" value="1"/>
</dbReference>
<feature type="domain" description="FAD-binding PCMH-type" evidence="4">
    <location>
        <begin position="1"/>
        <end position="168"/>
    </location>
</feature>
<proteinExistence type="predicted"/>
<evidence type="ECO:0000313" key="6">
    <source>
        <dbReference type="Proteomes" id="UP000183002"/>
    </source>
</evidence>
<gene>
    <name evidence="5" type="ORF">SAMN05216227_103920</name>
</gene>
<reference evidence="5 6" key="1">
    <citation type="submission" date="2016-10" db="EMBL/GenBank/DDBJ databases">
        <authorList>
            <person name="de Groot N.N."/>
        </authorList>
    </citation>
    <scope>NUCLEOTIDE SEQUENCE [LARGE SCALE GENOMIC DNA]</scope>
    <source>
        <strain evidence="5 6">CGMCC 1.10836</strain>
    </source>
</reference>
<dbReference type="EMBL" id="FOCO01000039">
    <property type="protein sequence ID" value="SEO01223.1"/>
    <property type="molecule type" value="Genomic_DNA"/>
</dbReference>
<dbReference type="InterPro" id="IPR051312">
    <property type="entry name" value="Diverse_Substr_Oxidored"/>
</dbReference>
<keyword evidence="1" id="KW-0285">Flavoprotein</keyword>
<dbReference type="Pfam" id="PF00941">
    <property type="entry name" value="FAD_binding_5"/>
    <property type="match status" value="1"/>
</dbReference>
<dbReference type="STRING" id="1077947.SAMN05216227_103920"/>
<keyword evidence="2" id="KW-0274">FAD</keyword>
<evidence type="ECO:0000256" key="1">
    <source>
        <dbReference type="ARBA" id="ARBA00022630"/>
    </source>
</evidence>
<dbReference type="PANTHER" id="PTHR42659:SF2">
    <property type="entry name" value="XANTHINE DEHYDROGENASE SUBUNIT C-RELATED"/>
    <property type="match status" value="1"/>
</dbReference>
<sequence>MIYSAPTSVKDALAVLKSSQPRIVAGGTDFFPSQRAGAQDRNVLDLTRIEGLRGITRTASGWRIGAATTWTDIVKAVLPPAFDALKQSAREVGSIQIQNRGTLVGNVCNASPAADGLPPLLALNAEVEIASTDAPRRVPLSHFVTGVRKIDLAADELVAAIHIPAVPEDMTSAFVKLGSRKYMVISIVMVAANVRVQNGIIQQARVAGGACSPVAQRLPALEALVQGRAVADLVGLDFGDAALFAPLSPIADVRGSAIYRVRAVAQLCRRALIQAATGEK</sequence>
<dbReference type="SUPFAM" id="SSF55447">
    <property type="entry name" value="CO dehydrogenase flavoprotein C-terminal domain-like"/>
    <property type="match status" value="1"/>
</dbReference>
<dbReference type="InterPro" id="IPR036318">
    <property type="entry name" value="FAD-bd_PCMH-like_sf"/>
</dbReference>
<dbReference type="OrthoDB" id="9814706at2"/>